<organism evidence="1 2">
    <name type="scientific">Methylobacterium planeticum</name>
    <dbReference type="NCBI Taxonomy" id="2615211"/>
    <lineage>
        <taxon>Bacteria</taxon>
        <taxon>Pseudomonadati</taxon>
        <taxon>Pseudomonadota</taxon>
        <taxon>Alphaproteobacteria</taxon>
        <taxon>Hyphomicrobiales</taxon>
        <taxon>Methylobacteriaceae</taxon>
        <taxon>Methylobacterium</taxon>
    </lineage>
</organism>
<keyword evidence="2" id="KW-1185">Reference proteome</keyword>
<protein>
    <submittedName>
        <fullName evidence="1">Uncharacterized protein</fullName>
    </submittedName>
</protein>
<dbReference type="Proteomes" id="UP000441523">
    <property type="component" value="Unassembled WGS sequence"/>
</dbReference>
<accession>A0A6N6MKJ1</accession>
<evidence type="ECO:0000313" key="1">
    <source>
        <dbReference type="EMBL" id="KAB1070165.1"/>
    </source>
</evidence>
<comment type="caution">
    <text evidence="1">The sequence shown here is derived from an EMBL/GenBank/DDBJ whole genome shotgun (WGS) entry which is preliminary data.</text>
</comment>
<reference evidence="1 2" key="1">
    <citation type="submission" date="2019-09" db="EMBL/GenBank/DDBJ databases">
        <title>YIM 132548 draft genome.</title>
        <authorList>
            <person name="Jiang L."/>
        </authorList>
    </citation>
    <scope>NUCLEOTIDE SEQUENCE [LARGE SCALE GENOMIC DNA]</scope>
    <source>
        <strain evidence="1 2">YIM 132548</strain>
    </source>
</reference>
<gene>
    <name evidence="1" type="ORF">F6X51_23645</name>
</gene>
<proteinExistence type="predicted"/>
<name>A0A6N6MKJ1_9HYPH</name>
<dbReference type="RefSeq" id="WP_150966130.1">
    <property type="nucleotide sequence ID" value="NZ_VZZJ01000031.1"/>
</dbReference>
<dbReference type="EMBL" id="VZZJ01000031">
    <property type="protein sequence ID" value="KAB1070165.1"/>
    <property type="molecule type" value="Genomic_DNA"/>
</dbReference>
<evidence type="ECO:0000313" key="2">
    <source>
        <dbReference type="Proteomes" id="UP000441523"/>
    </source>
</evidence>
<sequence length="2086" mass="224477">MARTISLHVQVDRLPDTPTHRQVGVRVSAAIRPDGIDRATEADRAHLIPWRWSDGAGSFWDPDAPEAWKVFAVEGGKASSLADAAPVRLQRLDSGDRLWAATERRVDDIGEPSRFEVPQGEVAGTTLFGFVEGLTALPAPYPATFKVWSCLNLPHSTGDDRREILALPVFGPAGEAYRLEPAIADGDALTPGRDANGTIIPGAWDIPYRSMAAAGTHPDAAAQVRSARPPEKASAQILDTAAFTIARGRGDGQEDWTAAADEDWMAALPDRFAEALDPTPRLLSALDAIIHRAVSADPTSPEAAPLEVLRDRSCRALLLRLIDTVAWRVMAPATASAPLVAAPASLLPLIPQAGTPNDPGVAAAAATMHAVLVALSDREGALMVGDGRPDAPAPDTFRLRSRGALAALVGASADEIDEGGKQDKASNTRPVDTEDAFRAWLLARWLSEPEGRSQRPLPEMTDRWIAVDREVEWTPDAANRFAMRLRPQLDLAHLPDVTSIRVRMVLADAAIPSTLAVAVRVPGSPEVAAQPLAEITVSIVVNADGLSLGGRDPRPVDAARPVDVILTLVPDGTETLLVLGAEQGGRAIDHAPREDAPRIRSERSTIRVRATQGAFADVSVPLPGEIEDTLRPYLDKGVTTGALRLAIARAFAGPYLPHVVSGADSGMADADPRDRVVKSFAALVGPLYDDLRDRAIAALGGEGMVPDPVVDLFGKLVLRAAADAMSRAGSIVPITRAGGRITPRAAPIVLPIDQVQPFAVGDDLWGRFAGVGALIGRANRLDAALPDGSDASRSRWWSLNAADLHVPAAPGGRRERLDAGNWARRVDPVPMQVAEVGGVRAASLVYDSRSLVGEMPADVSHSEDAVLQAYRRPEAYAFPRALQVGDRSLPGGALPPLSFGKAFFVLPYLIGHGGTLPIVLRRDPLDPVRPRWVGTGESFEIEHDALDAETRDTIRQVACLRTAAIGAPRLDAKASTSLGVPGEVTPLAGELPIRPALVTLPADEEARFYMDLEALKGTLEFASSDPARRALQVDLGGVGLAAGVRLTLRIVGSVAENAFLLTPLCEISIDNSDWPLGTAGLRIAVGPHGIGIFREAARTDLMADEPSSYDLVRGLPAESLDRWGTFAVALQASAEIDVVPPTVAFGSRQGGPDAPASPPRAEDLVILDAFPQLAPEVAHRKRTVAVLDGIGPGNLPTAKLRLRRPATDFGTYAQWINWALSHEIRGRLDAEHGHQTRVRSSGDQVDMTIDDPAVVALAFELVEIFPGATVHPVTILGGSNRETVTDIIASRGNGTDVEIKVVKRGAATVTPNAVTVVAGCIYELRIYGAVPEEQPAIAPGRRSADRIAAPVRHALRKVVVGTTGYRLGAPLSLTLEIATDEMPDVERVGHNLIAIHARRGMEELTDDAAFVRLNWQALGPTDAEAYRLFRYVNRVGLFSQLWTWRGRPHPQRALITSCGNVDEDTTRLLFSGRRDDDIGIVLKAELGRIHLSREPLPTRSPLIEKNLGYRGGANLWRFGLRFTSRYAAMRPEASGLTRFSHRAPSRARADWALLPLLDRPTGRVPTRPPLSLVLPLTEPFMSETAVPPLLAIFAEGMFANAHIGDGIDAVIDYVRHPIPEEYGGPAQRYWPQIGPDPVLSARGHDGSPVPLRIDGPLGYTYDLEAEAPRFNHSGCVVSVVSPERPAPDWMMAKLRFRRLEDPELLEAEPVAGDASSIYPVASRPAPPGRPPWRALGTVHEGLALDVDAPPDEGGLVLRVGPLPTVEASASQLAVDWARTDDRLSVRLGPTLGGSGTWIAPLSEGSSFRFRLVVSPRERPSDGLTRIKPILDLALRVLIQREGEGLVREHENTWITIACLPLSGVVEVAPLDAVGIQFEPRPKTDVKVRPVRLSAFSPAVWCQFAQQFSRVRVVIDGTDEVREVRCEDIAVTIGPGWRPRYRLDGPGPASAPLKEILPLVPTAAGAQVAFGLAAVVTRYVHDAFDRLRELPMRVFDASVGADPVWTNLDDRTDPASANEGRIRFLTLQRLQNVTVKEADDRLVRVKPAVFPDDFFNEVLGEDIERDPLDAKGRVVGTSKPIYWTYAP</sequence>